<dbReference type="Pfam" id="PF05015">
    <property type="entry name" value="HigB-like_toxin"/>
    <property type="match status" value="1"/>
</dbReference>
<dbReference type="InterPro" id="IPR035093">
    <property type="entry name" value="RelE/ParE_toxin_dom_sf"/>
</dbReference>
<organism evidence="1">
    <name type="scientific">Dyadobacter sp. 676</name>
    <dbReference type="NCBI Taxonomy" id="3088362"/>
    <lineage>
        <taxon>Bacteria</taxon>
        <taxon>Pseudomonadati</taxon>
        <taxon>Bacteroidota</taxon>
        <taxon>Cytophagia</taxon>
        <taxon>Cytophagales</taxon>
        <taxon>Spirosomataceae</taxon>
        <taxon>Dyadobacter</taxon>
    </lineage>
</organism>
<dbReference type="PANTHER" id="PTHR40266">
    <property type="entry name" value="TOXIN HIGB-1"/>
    <property type="match status" value="1"/>
</dbReference>
<dbReference type="EMBL" id="CP159289">
    <property type="protein sequence ID" value="XCH26760.1"/>
    <property type="molecule type" value="Genomic_DNA"/>
</dbReference>
<dbReference type="AlphaFoldDB" id="A0AAU8FQU5"/>
<sequence>MIKTFNHKGLRLLWEKDDASKLPPEQIEKLKRILSVLNTAKNLEPVRAIPGYRLHSLSGRLEGFWSVWITGNYRVLFRFEDGNVYKSTTSIIIERYGK</sequence>
<reference evidence="1" key="1">
    <citation type="submission" date="2024-06" db="EMBL/GenBank/DDBJ databases">
        <title>Sequencing and assembly of the genome of Dyadobacter sp. strain 676, a symbiont of Cyamopsis tetragonoloba.</title>
        <authorList>
            <person name="Guro P."/>
            <person name="Sazanova A."/>
            <person name="Kuznetsova I."/>
            <person name="Belimov A."/>
            <person name="Safronova V."/>
        </authorList>
    </citation>
    <scope>NUCLEOTIDE SEQUENCE</scope>
    <source>
        <strain evidence="1">676</strain>
    </source>
</reference>
<proteinExistence type="predicted"/>
<gene>
    <name evidence="1" type="ORF">ABV298_10330</name>
</gene>
<evidence type="ECO:0000313" key="1">
    <source>
        <dbReference type="EMBL" id="XCH26760.1"/>
    </source>
</evidence>
<dbReference type="Gene3D" id="3.30.2310.20">
    <property type="entry name" value="RelE-like"/>
    <property type="match status" value="1"/>
</dbReference>
<dbReference type="PANTHER" id="PTHR40266:SF2">
    <property type="entry name" value="TOXIN HIGB-1"/>
    <property type="match status" value="1"/>
</dbReference>
<name>A0AAU8FQU5_9BACT</name>
<accession>A0AAU8FQU5</accession>
<dbReference type="RefSeq" id="WP_353722043.1">
    <property type="nucleotide sequence ID" value="NZ_CP159289.1"/>
</dbReference>
<protein>
    <submittedName>
        <fullName evidence="1">Type II toxin-antitoxin system RelE/ParE family toxin</fullName>
    </submittedName>
</protein>
<dbReference type="SUPFAM" id="SSF143011">
    <property type="entry name" value="RelE-like"/>
    <property type="match status" value="1"/>
</dbReference>
<dbReference type="InterPro" id="IPR007711">
    <property type="entry name" value="HigB-1"/>
</dbReference>